<reference evidence="1 2" key="2">
    <citation type="submission" date="2018-11" db="EMBL/GenBank/DDBJ databases">
        <authorList>
            <consortium name="Pathogen Informatics"/>
        </authorList>
    </citation>
    <scope>NUCLEOTIDE SEQUENCE [LARGE SCALE GENOMIC DNA]</scope>
</reference>
<gene>
    <name evidence="1" type="ORF">BTMF_LOCUS9968</name>
</gene>
<dbReference type="AlphaFoldDB" id="A0A0R3QW32"/>
<organism evidence="3">
    <name type="scientific">Brugia timori</name>
    <dbReference type="NCBI Taxonomy" id="42155"/>
    <lineage>
        <taxon>Eukaryota</taxon>
        <taxon>Metazoa</taxon>
        <taxon>Ecdysozoa</taxon>
        <taxon>Nematoda</taxon>
        <taxon>Chromadorea</taxon>
        <taxon>Rhabditida</taxon>
        <taxon>Spirurina</taxon>
        <taxon>Spiruromorpha</taxon>
        <taxon>Filarioidea</taxon>
        <taxon>Onchocercidae</taxon>
        <taxon>Brugia</taxon>
    </lineage>
</organism>
<evidence type="ECO:0000313" key="1">
    <source>
        <dbReference type="EMBL" id="VDO33820.1"/>
    </source>
</evidence>
<proteinExistence type="predicted"/>
<accession>A0A0R3QW32</accession>
<protein>
    <submittedName>
        <fullName evidence="3">Exportin-T</fullName>
    </submittedName>
</protein>
<dbReference type="WBParaSite" id="BTMF_0001194001-mRNA-1">
    <property type="protein sequence ID" value="BTMF_0001194001-mRNA-1"/>
    <property type="gene ID" value="BTMF_0001194001"/>
</dbReference>
<dbReference type="EMBL" id="UZAG01017269">
    <property type="protein sequence ID" value="VDO33820.1"/>
    <property type="molecule type" value="Genomic_DNA"/>
</dbReference>
<evidence type="ECO:0000313" key="2">
    <source>
        <dbReference type="Proteomes" id="UP000280834"/>
    </source>
</evidence>
<name>A0A0R3QW32_9BILA</name>
<reference evidence="3" key="1">
    <citation type="submission" date="2017-02" db="UniProtKB">
        <authorList>
            <consortium name="WormBaseParasite"/>
        </authorList>
    </citation>
    <scope>IDENTIFICATION</scope>
</reference>
<keyword evidence="2" id="KW-1185">Reference proteome</keyword>
<evidence type="ECO:0000313" key="3">
    <source>
        <dbReference type="WBParaSite" id="BTMF_0001194001-mRNA-1"/>
    </source>
</evidence>
<sequence length="58" mass="6744">MSLAILEALLREENEQFEKFLPIIYENAAILISGSSNVRVREFAGQFLRLLSKFHRFS</sequence>
<dbReference type="Proteomes" id="UP000280834">
    <property type="component" value="Unassembled WGS sequence"/>
</dbReference>